<evidence type="ECO:0000259" key="5">
    <source>
        <dbReference type="Pfam" id="PF00248"/>
    </source>
</evidence>
<sequence>MSPKLLTDVYYTLNDGKKVPAFGLGTYNEDESQHHKITQAVITAIEEGVRHIDTAWYYETEPYIGKALKDVFDRGIVKREDLFITTKVWPSMHDKVEKSLDRSLEQLGVDYVDLFLQHWPLCFESGPDGYPATPVDDAGEIILAEKADYLDTYRQMEEIYHKTSKIKSLGVANFPVRKLKQLLKTCKVKPVNNQIECHPEFPQTELGDFCAENDIIVTAYSPLGGGGNGAPLIKNKRAAALTEKYKDYNINEILYSYHIQSGRIVIPKSLNPKRIQSVKKLVPLTKEDIEFLESGPHKRYTDNPWYGHVGFGY</sequence>
<dbReference type="InterPro" id="IPR036812">
    <property type="entry name" value="NAD(P)_OxRdtase_dom_sf"/>
</dbReference>
<feature type="domain" description="NADP-dependent oxidoreductase" evidence="5">
    <location>
        <begin position="22"/>
        <end position="292"/>
    </location>
</feature>
<dbReference type="AlphaFoldDB" id="A0A1E4TP19"/>
<dbReference type="InterPro" id="IPR023210">
    <property type="entry name" value="NADP_OxRdtase_dom"/>
</dbReference>
<dbReference type="GO" id="GO:0045290">
    <property type="term" value="F:D-arabinose 1-dehydrogenase [NAD(P)+] activity"/>
    <property type="evidence" value="ECO:0007669"/>
    <property type="project" value="EnsemblFungi"/>
</dbReference>
<keyword evidence="7" id="KW-1185">Reference proteome</keyword>
<dbReference type="Pfam" id="PF00248">
    <property type="entry name" value="Aldo_ket_red"/>
    <property type="match status" value="1"/>
</dbReference>
<protein>
    <recommendedName>
        <fullName evidence="5">NADP-dependent oxidoreductase domain-containing protein</fullName>
    </recommendedName>
</protein>
<feature type="active site" description="Proton donor" evidence="2">
    <location>
        <position position="58"/>
    </location>
</feature>
<dbReference type="SUPFAM" id="SSF51430">
    <property type="entry name" value="NAD(P)-linked oxidoreductase"/>
    <property type="match status" value="1"/>
</dbReference>
<evidence type="ECO:0000256" key="3">
    <source>
        <dbReference type="PIRSR" id="PIRSR000097-2"/>
    </source>
</evidence>
<reference evidence="7" key="1">
    <citation type="submission" date="2016-05" db="EMBL/GenBank/DDBJ databases">
        <title>Comparative genomics of biotechnologically important yeasts.</title>
        <authorList>
            <consortium name="DOE Joint Genome Institute"/>
            <person name="Riley R."/>
            <person name="Haridas S."/>
            <person name="Wolfe K.H."/>
            <person name="Lopes M.R."/>
            <person name="Hittinger C.T."/>
            <person name="Goker M."/>
            <person name="Salamov A."/>
            <person name="Wisecaver J."/>
            <person name="Long T.M."/>
            <person name="Aerts A.L."/>
            <person name="Barry K."/>
            <person name="Choi C."/>
            <person name="Clum A."/>
            <person name="Coughlan A.Y."/>
            <person name="Deshpande S."/>
            <person name="Douglass A.P."/>
            <person name="Hanson S.J."/>
            <person name="Klenk H.-P."/>
            <person name="Labutti K."/>
            <person name="Lapidus A."/>
            <person name="Lindquist E."/>
            <person name="Lipzen A."/>
            <person name="Meier-Kolthoff J.P."/>
            <person name="Ohm R.A."/>
            <person name="Otillar R.P."/>
            <person name="Pangilinan J."/>
            <person name="Peng Y."/>
            <person name="Rokas A."/>
            <person name="Rosa C.A."/>
            <person name="Scheuner C."/>
            <person name="Sibirny A.A."/>
            <person name="Slot J.C."/>
            <person name="Stielow J.B."/>
            <person name="Sun H."/>
            <person name="Kurtzman C.P."/>
            <person name="Blackwell M."/>
            <person name="Grigoriev I.V."/>
            <person name="Jeffries T.W."/>
        </authorList>
    </citation>
    <scope>NUCLEOTIDE SEQUENCE [LARGE SCALE GENOMIC DNA]</scope>
    <source>
        <strain evidence="7">NRRL Y-2460</strain>
    </source>
</reference>
<dbReference type="GO" id="GO:0052588">
    <property type="term" value="F:diacetyl reductase ((S)-acetoin forming) (NAD+) activity"/>
    <property type="evidence" value="ECO:0007669"/>
    <property type="project" value="EnsemblFungi"/>
</dbReference>
<organism evidence="6 7">
    <name type="scientific">Pachysolen tannophilus NRRL Y-2460</name>
    <dbReference type="NCBI Taxonomy" id="669874"/>
    <lineage>
        <taxon>Eukaryota</taxon>
        <taxon>Fungi</taxon>
        <taxon>Dikarya</taxon>
        <taxon>Ascomycota</taxon>
        <taxon>Saccharomycotina</taxon>
        <taxon>Pichiomycetes</taxon>
        <taxon>Pachysolenaceae</taxon>
        <taxon>Pachysolen</taxon>
    </lineage>
</organism>
<dbReference type="PRINTS" id="PR00069">
    <property type="entry name" value="ALDKETRDTASE"/>
</dbReference>
<dbReference type="Gene3D" id="3.20.20.100">
    <property type="entry name" value="NADP-dependent oxidoreductase domain"/>
    <property type="match status" value="1"/>
</dbReference>
<dbReference type="EMBL" id="KV454018">
    <property type="protein sequence ID" value="ODV93487.1"/>
    <property type="molecule type" value="Genomic_DNA"/>
</dbReference>
<evidence type="ECO:0000313" key="6">
    <source>
        <dbReference type="EMBL" id="ODV93487.1"/>
    </source>
</evidence>
<name>A0A1E4TP19_PACTA</name>
<dbReference type="STRING" id="669874.A0A1E4TP19"/>
<dbReference type="OrthoDB" id="416253at2759"/>
<dbReference type="GO" id="GO:0005975">
    <property type="term" value="P:carbohydrate metabolic process"/>
    <property type="evidence" value="ECO:0007669"/>
    <property type="project" value="EnsemblFungi"/>
</dbReference>
<dbReference type="GO" id="GO:0005829">
    <property type="term" value="C:cytosol"/>
    <property type="evidence" value="ECO:0007669"/>
    <property type="project" value="EnsemblFungi"/>
</dbReference>
<dbReference type="InterPro" id="IPR020471">
    <property type="entry name" value="AKR"/>
</dbReference>
<gene>
    <name evidence="6" type="ORF">PACTADRAFT_46841</name>
</gene>
<dbReference type="PIRSF" id="PIRSF000097">
    <property type="entry name" value="AKR"/>
    <property type="match status" value="1"/>
</dbReference>
<keyword evidence="1" id="KW-0560">Oxidoreductase</keyword>
<evidence type="ECO:0000256" key="4">
    <source>
        <dbReference type="PIRSR" id="PIRSR000097-3"/>
    </source>
</evidence>
<evidence type="ECO:0000313" key="7">
    <source>
        <dbReference type="Proteomes" id="UP000094236"/>
    </source>
</evidence>
<evidence type="ECO:0000256" key="2">
    <source>
        <dbReference type="PIRSR" id="PIRSR000097-1"/>
    </source>
</evidence>
<proteinExistence type="predicted"/>
<dbReference type="PANTHER" id="PTHR11732">
    <property type="entry name" value="ALDO/KETO REDUCTASE"/>
    <property type="match status" value="1"/>
</dbReference>
<dbReference type="Proteomes" id="UP000094236">
    <property type="component" value="Unassembled WGS sequence"/>
</dbReference>
<accession>A0A1E4TP19</accession>
<evidence type="ECO:0000256" key="1">
    <source>
        <dbReference type="ARBA" id="ARBA00023002"/>
    </source>
</evidence>
<feature type="binding site" evidence="3">
    <location>
        <position position="118"/>
    </location>
    <ligand>
        <name>substrate</name>
    </ligand>
</feature>
<feature type="site" description="Lowers pKa of active site Tyr" evidence="4">
    <location>
        <position position="87"/>
    </location>
</feature>
<dbReference type="GO" id="GO:0045149">
    <property type="term" value="P:acetoin metabolic process"/>
    <property type="evidence" value="ECO:0007669"/>
    <property type="project" value="EnsemblFungi"/>
</dbReference>